<dbReference type="Proteomes" id="UP000005237">
    <property type="component" value="Unassembled WGS sequence"/>
</dbReference>
<sequence length="159" mass="18880">MNFGLGVFDQHVNMVVRQVNDVQNRVTARLTVFPNHWLYMLMLFLVITILLGLVGYLLYYIANYILNRHNRFEEYRMWYLKNVMKRNVDEFEEDDEFADGFYSAGMSDDTPPPTYSEYVQTADLYANYHDEIEAQRRSTPFTSRLGRSRGNDDEYNTLI</sequence>
<name>A0A8R1EPT3_CAEJA</name>
<evidence type="ECO:0000313" key="3">
    <source>
        <dbReference type="EnsemblMetazoa" id="CJA39571.1"/>
    </source>
</evidence>
<keyword evidence="2" id="KW-1133">Transmembrane helix</keyword>
<dbReference type="AlphaFoldDB" id="A0A8R1EPT3"/>
<accession>A0A8R1EPT3</accession>
<feature type="region of interest" description="Disordered" evidence="1">
    <location>
        <begin position="140"/>
        <end position="159"/>
    </location>
</feature>
<reference evidence="3" key="2">
    <citation type="submission" date="2022-06" db="UniProtKB">
        <authorList>
            <consortium name="EnsemblMetazoa"/>
        </authorList>
    </citation>
    <scope>IDENTIFICATION</scope>
    <source>
        <strain evidence="3">DF5081</strain>
    </source>
</reference>
<keyword evidence="2" id="KW-0812">Transmembrane</keyword>
<proteinExistence type="predicted"/>
<keyword evidence="2" id="KW-0472">Membrane</keyword>
<dbReference type="EnsemblMetazoa" id="CJA39571.1">
    <property type="protein sequence ID" value="CJA39571.1"/>
    <property type="gene ID" value="WBGene00215418"/>
</dbReference>
<organism evidence="3 4">
    <name type="scientific">Caenorhabditis japonica</name>
    <dbReference type="NCBI Taxonomy" id="281687"/>
    <lineage>
        <taxon>Eukaryota</taxon>
        <taxon>Metazoa</taxon>
        <taxon>Ecdysozoa</taxon>
        <taxon>Nematoda</taxon>
        <taxon>Chromadorea</taxon>
        <taxon>Rhabditida</taxon>
        <taxon>Rhabditina</taxon>
        <taxon>Rhabditomorpha</taxon>
        <taxon>Rhabditoidea</taxon>
        <taxon>Rhabditidae</taxon>
        <taxon>Peloderinae</taxon>
        <taxon>Caenorhabditis</taxon>
    </lineage>
</organism>
<feature type="transmembrane region" description="Helical" evidence="2">
    <location>
        <begin position="37"/>
        <end position="62"/>
    </location>
</feature>
<evidence type="ECO:0000256" key="1">
    <source>
        <dbReference type="SAM" id="MobiDB-lite"/>
    </source>
</evidence>
<evidence type="ECO:0000256" key="2">
    <source>
        <dbReference type="SAM" id="Phobius"/>
    </source>
</evidence>
<evidence type="ECO:0000313" key="4">
    <source>
        <dbReference type="Proteomes" id="UP000005237"/>
    </source>
</evidence>
<reference evidence="4" key="1">
    <citation type="submission" date="2010-08" db="EMBL/GenBank/DDBJ databases">
        <authorList>
            <consortium name="Caenorhabditis japonica Sequencing Consortium"/>
            <person name="Wilson R.K."/>
        </authorList>
    </citation>
    <scope>NUCLEOTIDE SEQUENCE [LARGE SCALE GENOMIC DNA]</scope>
    <source>
        <strain evidence="4">DF5081</strain>
    </source>
</reference>
<protein>
    <submittedName>
        <fullName evidence="3">Uncharacterized protein</fullName>
    </submittedName>
</protein>
<keyword evidence="4" id="KW-1185">Reference proteome</keyword>